<dbReference type="GO" id="GO:0071025">
    <property type="term" value="P:RNA surveillance"/>
    <property type="evidence" value="ECO:0007669"/>
    <property type="project" value="InterPro"/>
</dbReference>
<comment type="caution">
    <text evidence="13">The sequence shown here is derived from an EMBL/GenBank/DDBJ whole genome shotgun (WGS) entry which is preliminary data.</text>
</comment>
<evidence type="ECO:0000256" key="9">
    <source>
        <dbReference type="ARBA" id="ARBA00023306"/>
    </source>
</evidence>
<keyword evidence="8" id="KW-0469">Meiosis</keyword>
<dbReference type="GO" id="GO:0006412">
    <property type="term" value="P:translation"/>
    <property type="evidence" value="ECO:0007669"/>
    <property type="project" value="UniProtKB-ARBA"/>
</dbReference>
<feature type="compositionally biased region" description="Basic and acidic residues" evidence="11">
    <location>
        <begin position="426"/>
        <end position="437"/>
    </location>
</feature>
<dbReference type="FunFam" id="3.30.1330.30:FF:000008">
    <property type="entry name" value="Protein pelota homolog"/>
    <property type="match status" value="1"/>
</dbReference>
<keyword evidence="5" id="KW-0132">Cell division</keyword>
<dbReference type="SUPFAM" id="SSF159065">
    <property type="entry name" value="Dom34/Pelota N-terminal domain-like"/>
    <property type="match status" value="1"/>
</dbReference>
<dbReference type="GO" id="GO:0005737">
    <property type="term" value="C:cytoplasm"/>
    <property type="evidence" value="ECO:0007669"/>
    <property type="project" value="UniProtKB-SubCell"/>
</dbReference>
<keyword evidence="9" id="KW-0131">Cell cycle</keyword>
<evidence type="ECO:0000256" key="5">
    <source>
        <dbReference type="ARBA" id="ARBA00022618"/>
    </source>
</evidence>
<dbReference type="eggNOG" id="KOG2869">
    <property type="taxonomic scope" value="Eukaryota"/>
</dbReference>
<dbReference type="InterPro" id="IPR038069">
    <property type="entry name" value="Pelota/DOM34_N"/>
</dbReference>
<dbReference type="InterPro" id="IPR029064">
    <property type="entry name" value="Ribosomal_eL30-like_sf"/>
</dbReference>
<dbReference type="GO" id="GO:0070966">
    <property type="term" value="P:nuclear-transcribed mRNA catabolic process, no-go decay"/>
    <property type="evidence" value="ECO:0007669"/>
    <property type="project" value="InterPro"/>
</dbReference>
<evidence type="ECO:0000256" key="11">
    <source>
        <dbReference type="SAM" id="MobiDB-lite"/>
    </source>
</evidence>
<sequence>MRLVKSSIEHNGSGAVTLCPEEPEDMVRSLDSQTCPVNTNSYSFSVARLQPHPPKRPPPRHRDPQSHHGPRSGTTVSQRVHLMLQIRVKGLDFDPNSSQLHVSGQIMNETQHTRIGQHHTLDLELHRNFTLEKEVGAEGEGVGWDSIAIDMLKDAVDEGGKRRAEAVAVVMQEGLAHICFITQFRTILKQKVEMSIPRKRAGGGDHDKGLSKFFQVTLDTLLRQIEFNTSMTASNNNDETSRPILLASPGFVAAGFQKHIQSAASTNMPALKRLLPSIVVVHSASGYLHSLSEVLQSPSVKTLLSDTKYARETKLMDDFLDHLRKDTNKATYGPREVEHAVEQGAVGRGGGVLIISNRLFRSQDVAERKRWVGLVDRVREVEGGEVRVLSSDHESGKRLEGLGGVAALLTFPVAEEDFGSDDDDNDMHNEQHAIEAH</sequence>
<keyword evidence="6 10" id="KW-0479">Metal-binding</keyword>
<accession>A0A093V7D7</accession>
<dbReference type="InterPro" id="IPR004405">
    <property type="entry name" value="TF_pelota"/>
</dbReference>
<dbReference type="FunFam" id="3.30.420.60:FF:000004">
    <property type="entry name" value="Protein DOM34 homolog"/>
    <property type="match status" value="1"/>
</dbReference>
<evidence type="ECO:0000256" key="3">
    <source>
        <dbReference type="ARBA" id="ARBA00009504"/>
    </source>
</evidence>
<dbReference type="PANTHER" id="PTHR10853">
    <property type="entry name" value="PELOTA"/>
    <property type="match status" value="1"/>
</dbReference>
<dbReference type="InterPro" id="IPR042226">
    <property type="entry name" value="eFR1_2_sf"/>
</dbReference>
<organism evidence="13">
    <name type="scientific">Talaromyces marneffei PM1</name>
    <dbReference type="NCBI Taxonomy" id="1077442"/>
    <lineage>
        <taxon>Eukaryota</taxon>
        <taxon>Fungi</taxon>
        <taxon>Dikarya</taxon>
        <taxon>Ascomycota</taxon>
        <taxon>Pezizomycotina</taxon>
        <taxon>Eurotiomycetes</taxon>
        <taxon>Eurotiomycetidae</taxon>
        <taxon>Eurotiales</taxon>
        <taxon>Trichocomaceae</taxon>
        <taxon>Talaromyces</taxon>
        <taxon>Talaromyces sect. Talaromyces</taxon>
    </lineage>
</organism>
<comment type="similarity">
    <text evidence="3 10">Belongs to the eukaryotic release factor 1 family. Pelota subfamily.</text>
</comment>
<dbReference type="GO" id="GO:0032790">
    <property type="term" value="P:ribosome disassembly"/>
    <property type="evidence" value="ECO:0007669"/>
    <property type="project" value="TreeGrafter"/>
</dbReference>
<evidence type="ECO:0000256" key="6">
    <source>
        <dbReference type="ARBA" id="ARBA00022723"/>
    </source>
</evidence>
<dbReference type="Gene3D" id="3.30.1330.30">
    <property type="match status" value="1"/>
</dbReference>
<evidence type="ECO:0000256" key="8">
    <source>
        <dbReference type="ARBA" id="ARBA00023254"/>
    </source>
</evidence>
<comment type="cofactor">
    <cofactor evidence="1 10">
        <name>a divalent metal cation</name>
        <dbReference type="ChEBI" id="CHEBI:60240"/>
    </cofactor>
</comment>
<dbReference type="HOGENOM" id="CLU_023334_3_1_1"/>
<dbReference type="NCBIfam" id="TIGR00111">
    <property type="entry name" value="pelota"/>
    <property type="match status" value="1"/>
</dbReference>
<dbReference type="InterPro" id="IPR005140">
    <property type="entry name" value="eRF1_Pelota-like_N"/>
</dbReference>
<keyword evidence="4 10" id="KW-0963">Cytoplasm</keyword>
<dbReference type="GO" id="GO:0070651">
    <property type="term" value="P:nonfunctional rRNA decay"/>
    <property type="evidence" value="ECO:0007669"/>
    <property type="project" value="TreeGrafter"/>
</dbReference>
<protein>
    <recommendedName>
        <fullName evidence="10">Protein DOM34 homolog</fullName>
    </recommendedName>
</protein>
<dbReference type="GO" id="GO:0070481">
    <property type="term" value="P:nuclear-transcribed mRNA catabolic process, non-stop decay"/>
    <property type="evidence" value="ECO:0007669"/>
    <property type="project" value="InterPro"/>
</dbReference>
<comment type="function">
    <text evidence="10">Component of the Dom34-Hbs1 complex, a complex that recognizes stalled ribosomes and triggers the No-Go Decay (NGD) pathway (PubMed:20890290). In the Dom34-Hbs1 complex, dom34 recognizes ribosomes stalled at the 3' end of an mRNA and engages stalled ribosomes by destabilizing mRNA in the mRNA channel. Following ribosome-binding, the Dom34-Hbs1 complex promotes the disassembly of stalled ribosomes, followed by degradation of damaged mRNAs as part of the NGD pathway.</text>
</comment>
<evidence type="ECO:0000256" key="7">
    <source>
        <dbReference type="ARBA" id="ARBA00022776"/>
    </source>
</evidence>
<dbReference type="SMART" id="SM01194">
    <property type="entry name" value="eRF1_1"/>
    <property type="match status" value="1"/>
</dbReference>
<evidence type="ECO:0000313" key="13">
    <source>
        <dbReference type="EMBL" id="KFX42626.1"/>
    </source>
</evidence>
<evidence type="ECO:0000259" key="12">
    <source>
        <dbReference type="SMART" id="SM01194"/>
    </source>
</evidence>
<proteinExistence type="inferred from homology"/>
<dbReference type="PANTHER" id="PTHR10853:SF0">
    <property type="entry name" value="PROTEIN PELOTA HOMOLOG"/>
    <property type="match status" value="1"/>
</dbReference>
<dbReference type="GO" id="GO:0046872">
    <property type="term" value="F:metal ion binding"/>
    <property type="evidence" value="ECO:0007669"/>
    <property type="project" value="UniProtKB-KW"/>
</dbReference>
<dbReference type="GO" id="GO:1990533">
    <property type="term" value="C:Dom34-Hbs1 complex"/>
    <property type="evidence" value="ECO:0007669"/>
    <property type="project" value="UniProtKB-ARBA"/>
</dbReference>
<reference evidence="13" key="1">
    <citation type="journal article" date="2014" name="PLoS Genet.">
        <title>Signature Gene Expression Reveals Novel Clues to the Molecular Mechanisms of Dimorphic Transition in Penicillium marneffei.</title>
        <authorList>
            <person name="Yang E."/>
            <person name="Wang G."/>
            <person name="Cai J."/>
            <person name="Woo P.C."/>
            <person name="Lau S.K."/>
            <person name="Yuen K.-Y."/>
            <person name="Chow W.-N."/>
            <person name="Lin X."/>
        </authorList>
    </citation>
    <scope>NUCLEOTIDE SEQUENCE [LARGE SCALE GENOMIC DNA]</scope>
    <source>
        <strain evidence="13">PM1</strain>
    </source>
</reference>
<comment type="subcellular location">
    <subcellularLocation>
        <location evidence="2 10">Cytoplasm</location>
    </subcellularLocation>
</comment>
<dbReference type="Pfam" id="PF03464">
    <property type="entry name" value="eRF1_2"/>
    <property type="match status" value="1"/>
</dbReference>
<gene>
    <name evidence="13" type="ORF">GQ26_0420310</name>
</gene>
<evidence type="ECO:0000256" key="1">
    <source>
        <dbReference type="ARBA" id="ARBA00001968"/>
    </source>
</evidence>
<dbReference type="GO" id="GO:0051301">
    <property type="term" value="P:cell division"/>
    <property type="evidence" value="ECO:0007669"/>
    <property type="project" value="UniProtKB-KW"/>
</dbReference>
<dbReference type="Pfam" id="PF03465">
    <property type="entry name" value="eRF1_3"/>
    <property type="match status" value="1"/>
</dbReference>
<dbReference type="InterPro" id="IPR005142">
    <property type="entry name" value="eRF1_3"/>
</dbReference>
<keyword evidence="7" id="KW-0498">Mitosis</keyword>
<dbReference type="AlphaFoldDB" id="A0A093V7D7"/>
<evidence type="ECO:0000256" key="4">
    <source>
        <dbReference type="ARBA" id="ARBA00022490"/>
    </source>
</evidence>
<feature type="region of interest" description="Disordered" evidence="11">
    <location>
        <begin position="1"/>
        <end position="20"/>
    </location>
</feature>
<feature type="region of interest" description="Disordered" evidence="11">
    <location>
        <begin position="47"/>
        <end position="77"/>
    </location>
</feature>
<name>A0A093V7D7_TALMA</name>
<dbReference type="Gene3D" id="3.30.420.60">
    <property type="entry name" value="eRF1 domain 2"/>
    <property type="match status" value="1"/>
</dbReference>
<dbReference type="SUPFAM" id="SSF53137">
    <property type="entry name" value="Translational machinery components"/>
    <property type="match status" value="1"/>
</dbReference>
<evidence type="ECO:0000256" key="10">
    <source>
        <dbReference type="RuleBase" id="RU362019"/>
    </source>
</evidence>
<dbReference type="InterPro" id="IPR058547">
    <property type="entry name" value="Pelota_N"/>
</dbReference>
<dbReference type="Pfam" id="PF26356">
    <property type="entry name" value="Pelota_N"/>
    <property type="match status" value="1"/>
</dbReference>
<evidence type="ECO:0000256" key="2">
    <source>
        <dbReference type="ARBA" id="ARBA00004496"/>
    </source>
</evidence>
<dbReference type="InterPro" id="IPR005141">
    <property type="entry name" value="eRF1_2"/>
</dbReference>
<dbReference type="GO" id="GO:0051321">
    <property type="term" value="P:meiotic cell cycle"/>
    <property type="evidence" value="ECO:0007669"/>
    <property type="project" value="UniProtKB-KW"/>
</dbReference>
<dbReference type="SUPFAM" id="SSF55315">
    <property type="entry name" value="L30e-like"/>
    <property type="match status" value="1"/>
</dbReference>
<feature type="domain" description="eRF1/Pelota-like N-terminal" evidence="12">
    <location>
        <begin position="1"/>
        <end position="157"/>
    </location>
</feature>
<dbReference type="EMBL" id="JPOX01000042">
    <property type="protein sequence ID" value="KFX42626.1"/>
    <property type="molecule type" value="Genomic_DNA"/>
</dbReference>
<dbReference type="Gene3D" id="2.30.30.870">
    <property type="entry name" value="Pelota, domain A"/>
    <property type="match status" value="1"/>
</dbReference>
<feature type="region of interest" description="Disordered" evidence="11">
    <location>
        <begin position="417"/>
        <end position="437"/>
    </location>
</feature>